<evidence type="ECO:0000256" key="2">
    <source>
        <dbReference type="ARBA" id="ARBA00012176"/>
    </source>
</evidence>
<dbReference type="RefSeq" id="XP_012691432.2">
    <property type="nucleotide sequence ID" value="XM_012835978.2"/>
</dbReference>
<dbReference type="AlphaFoldDB" id="A0A6P3W7H8"/>
<dbReference type="GeneID" id="105907613"/>
<keyword evidence="3" id="KW-1185">Reference proteome</keyword>
<reference evidence="4" key="1">
    <citation type="submission" date="2025-08" db="UniProtKB">
        <authorList>
            <consortium name="RefSeq"/>
        </authorList>
    </citation>
    <scope>IDENTIFICATION</scope>
</reference>
<organism evidence="3 4">
    <name type="scientific">Clupea harengus</name>
    <name type="common">Atlantic herring</name>
    <dbReference type="NCBI Taxonomy" id="7950"/>
    <lineage>
        <taxon>Eukaryota</taxon>
        <taxon>Metazoa</taxon>
        <taxon>Chordata</taxon>
        <taxon>Craniata</taxon>
        <taxon>Vertebrata</taxon>
        <taxon>Euteleostomi</taxon>
        <taxon>Actinopterygii</taxon>
        <taxon>Neopterygii</taxon>
        <taxon>Teleostei</taxon>
        <taxon>Clupei</taxon>
        <taxon>Clupeiformes</taxon>
        <taxon>Clupeoidei</taxon>
        <taxon>Clupeidae</taxon>
        <taxon>Clupea</taxon>
    </lineage>
</organism>
<dbReference type="PANTHER" id="PTHR12993:SF11">
    <property type="entry name" value="N-ACETYLGLUCOSAMINYL-PHOSPHATIDYLINOSITOL DE-N-ACETYLASE"/>
    <property type="match status" value="1"/>
</dbReference>
<dbReference type="Proteomes" id="UP000515152">
    <property type="component" value="Chromosome 26"/>
</dbReference>
<evidence type="ECO:0000256" key="1">
    <source>
        <dbReference type="ARBA" id="ARBA00006066"/>
    </source>
</evidence>
<proteinExistence type="inferred from homology"/>
<dbReference type="SUPFAM" id="SSF102588">
    <property type="entry name" value="LmbE-like"/>
    <property type="match status" value="1"/>
</dbReference>
<dbReference type="InterPro" id="IPR003737">
    <property type="entry name" value="GlcNAc_PI_deacetylase-related"/>
</dbReference>
<dbReference type="EC" id="3.5.1.89" evidence="2"/>
<evidence type="ECO:0000313" key="4">
    <source>
        <dbReference type="RefSeq" id="XP_012691432.2"/>
    </source>
</evidence>
<sequence>MILPFVILFVVFYVASIKWICHRYNRTFLMSGLKLLFNDRRHQMGFRDVNEVSLPPDSVRALVVIAHPDDECMFFAPSILTLLKQNASVHLLCLSSGNYYNQGVQRKNELFDSAAVLGIPASRVSVIEHKELQDDPKADWSISLTSSLILKHIQIHAINAVLTFDGRGVSGHANHIVIYKAFNHLAVTGKIPHSCHVLCLDTISVFRKYLSILELPISWLIPSDLCCISGPKEYNQAKRAMFCHRSQLLWFRHLYIFFSRYMFVNTFQAIPLHRKDIKVY</sequence>
<dbReference type="InterPro" id="IPR024078">
    <property type="entry name" value="LmbE-like_dom_sf"/>
</dbReference>
<dbReference type="GO" id="GO:0005783">
    <property type="term" value="C:endoplasmic reticulum"/>
    <property type="evidence" value="ECO:0007669"/>
    <property type="project" value="TreeGrafter"/>
</dbReference>
<dbReference type="GO" id="GO:0006506">
    <property type="term" value="P:GPI anchor biosynthetic process"/>
    <property type="evidence" value="ECO:0007669"/>
    <property type="project" value="UniProtKB-UniPathway"/>
</dbReference>
<evidence type="ECO:0000313" key="3">
    <source>
        <dbReference type="Proteomes" id="UP000515152"/>
    </source>
</evidence>
<dbReference type="Pfam" id="PF02585">
    <property type="entry name" value="PIG-L"/>
    <property type="match status" value="1"/>
</dbReference>
<comment type="similarity">
    <text evidence="1">Belongs to the PIGL family.</text>
</comment>
<protein>
    <recommendedName>
        <fullName evidence="2">N-acetylglucosaminylphosphatidylinositol deacetylase</fullName>
        <ecNumber evidence="2">3.5.1.89</ecNumber>
    </recommendedName>
</protein>
<name>A0A6P3W7H8_CLUHA</name>
<accession>A0A6P3W7H8</accession>
<dbReference type="CTD" id="9487"/>
<dbReference type="OrthoDB" id="440160at2759"/>
<dbReference type="KEGG" id="char:105907613"/>
<dbReference type="UniPathway" id="UPA00196"/>
<dbReference type="Gene3D" id="3.40.50.10320">
    <property type="entry name" value="LmbE-like"/>
    <property type="match status" value="1"/>
</dbReference>
<dbReference type="GO" id="GO:0000225">
    <property type="term" value="F:N-acetylglucosaminylphosphatidylinositol deacetylase activity"/>
    <property type="evidence" value="ECO:0007669"/>
    <property type="project" value="UniProtKB-EC"/>
</dbReference>
<dbReference type="GO" id="GO:0016020">
    <property type="term" value="C:membrane"/>
    <property type="evidence" value="ECO:0007669"/>
    <property type="project" value="GOC"/>
</dbReference>
<gene>
    <name evidence="4" type="primary">pigl</name>
</gene>
<dbReference type="PANTHER" id="PTHR12993">
    <property type="entry name" value="N-ACETYLGLUCOSAMINYL-PHOSPHATIDYLINOSITOL DE-N-ACETYLASE-RELATED"/>
    <property type="match status" value="1"/>
</dbReference>